<dbReference type="PROSITE" id="PS50943">
    <property type="entry name" value="HTH_CROC1"/>
    <property type="match status" value="1"/>
</dbReference>
<protein>
    <submittedName>
        <fullName evidence="2">Helix-turn-helix transcriptional regulator</fullName>
    </submittedName>
</protein>
<dbReference type="EMBL" id="BAAAUV010000004">
    <property type="protein sequence ID" value="GAA3205770.1"/>
    <property type="molecule type" value="Genomic_DNA"/>
</dbReference>
<dbReference type="Pfam" id="PF13560">
    <property type="entry name" value="HTH_31"/>
    <property type="match status" value="1"/>
</dbReference>
<dbReference type="InterPro" id="IPR010982">
    <property type="entry name" value="Lambda_DNA-bd_dom_sf"/>
</dbReference>
<evidence type="ECO:0000313" key="3">
    <source>
        <dbReference type="Proteomes" id="UP001501237"/>
    </source>
</evidence>
<evidence type="ECO:0000259" key="1">
    <source>
        <dbReference type="PROSITE" id="PS50943"/>
    </source>
</evidence>
<dbReference type="InterPro" id="IPR001387">
    <property type="entry name" value="Cro/C1-type_HTH"/>
</dbReference>
<dbReference type="Gene3D" id="1.10.260.40">
    <property type="entry name" value="lambda repressor-like DNA-binding domains"/>
    <property type="match status" value="1"/>
</dbReference>
<name>A0ABP6Q5M7_9ACTN</name>
<reference evidence="3" key="1">
    <citation type="journal article" date="2019" name="Int. J. Syst. Evol. Microbiol.">
        <title>The Global Catalogue of Microorganisms (GCM) 10K type strain sequencing project: providing services to taxonomists for standard genome sequencing and annotation.</title>
        <authorList>
            <consortium name="The Broad Institute Genomics Platform"/>
            <consortium name="The Broad Institute Genome Sequencing Center for Infectious Disease"/>
            <person name="Wu L."/>
            <person name="Ma J."/>
        </authorList>
    </citation>
    <scope>NUCLEOTIDE SEQUENCE [LARGE SCALE GENOMIC DNA]</scope>
    <source>
        <strain evidence="3">JCM 9377</strain>
    </source>
</reference>
<sequence>MTPKEIGALVKAVRKSRSLTQTQVAQQVPCSPATISRLEDGKHAGRDDTLLRRVAVIVDIPLSRVGLADTVTGTGGREDDPVRRRQLLAHLAATAAAAALPVSLAAASEPQDSGELLICRVRDAILGLGPAPKDVELHGLRTLLRRAAADADRSHYLRLADELPVLIATGLAHVAASGADPRASALLARIYVLTTRVLIKVDEQQLGWMIGDRARTFAADDPLAAGEAARQLAVLARKAGWHDQAAMIAMSAAEHPGLQGDDPHLVAQRGLLTMSAAYTQARAGDRTGMRELTDQAADLARRAGPAVQLLDSSGGGFSRHAVELHRVSAEFWAGDPGEAVLVARDLDPRALPSSERRARLHLDTARAYAGMGRREACLEALLAAEHTAPEEVHSRPSSRDLVRGLLMSGRASQELRGLAARSGIR</sequence>
<dbReference type="SUPFAM" id="SSF47413">
    <property type="entry name" value="lambda repressor-like DNA-binding domains"/>
    <property type="match status" value="1"/>
</dbReference>
<dbReference type="Proteomes" id="UP001501237">
    <property type="component" value="Unassembled WGS sequence"/>
</dbReference>
<dbReference type="SMART" id="SM00530">
    <property type="entry name" value="HTH_XRE"/>
    <property type="match status" value="1"/>
</dbReference>
<dbReference type="CDD" id="cd00093">
    <property type="entry name" value="HTH_XRE"/>
    <property type="match status" value="1"/>
</dbReference>
<proteinExistence type="predicted"/>
<accession>A0ABP6Q5M7</accession>
<evidence type="ECO:0000313" key="2">
    <source>
        <dbReference type="EMBL" id="GAA3205770.1"/>
    </source>
</evidence>
<organism evidence="2 3">
    <name type="scientific">Actinocorallia longicatena</name>
    <dbReference type="NCBI Taxonomy" id="111803"/>
    <lineage>
        <taxon>Bacteria</taxon>
        <taxon>Bacillati</taxon>
        <taxon>Actinomycetota</taxon>
        <taxon>Actinomycetes</taxon>
        <taxon>Streptosporangiales</taxon>
        <taxon>Thermomonosporaceae</taxon>
        <taxon>Actinocorallia</taxon>
    </lineage>
</organism>
<gene>
    <name evidence="2" type="ORF">GCM10010468_20930</name>
</gene>
<keyword evidence="3" id="KW-1185">Reference proteome</keyword>
<feature type="domain" description="HTH cro/C1-type" evidence="1">
    <location>
        <begin position="10"/>
        <end position="65"/>
    </location>
</feature>
<comment type="caution">
    <text evidence="2">The sequence shown here is derived from an EMBL/GenBank/DDBJ whole genome shotgun (WGS) entry which is preliminary data.</text>
</comment>